<keyword evidence="1" id="KW-0238">DNA-binding</keyword>
<dbReference type="InterPro" id="IPR009061">
    <property type="entry name" value="DNA-bd_dom_put_sf"/>
</dbReference>
<evidence type="ECO:0000256" key="1">
    <source>
        <dbReference type="ARBA" id="ARBA00023125"/>
    </source>
</evidence>
<dbReference type="PANTHER" id="PTHR30204:SF93">
    <property type="entry name" value="HTH MERR-TYPE DOMAIN-CONTAINING PROTEIN"/>
    <property type="match status" value="1"/>
</dbReference>
<protein>
    <submittedName>
        <fullName evidence="4">MerR family transcriptional regulator</fullName>
    </submittedName>
</protein>
<feature type="domain" description="HTH merR-type" evidence="3">
    <location>
        <begin position="26"/>
        <end position="94"/>
    </location>
</feature>
<organism evidence="4 5">
    <name type="scientific">Kineococcus halophytocola</name>
    <dbReference type="NCBI Taxonomy" id="3234027"/>
    <lineage>
        <taxon>Bacteria</taxon>
        <taxon>Bacillati</taxon>
        <taxon>Actinomycetota</taxon>
        <taxon>Actinomycetes</taxon>
        <taxon>Kineosporiales</taxon>
        <taxon>Kineosporiaceae</taxon>
        <taxon>Kineococcus</taxon>
    </lineage>
</organism>
<dbReference type="SUPFAM" id="SSF46955">
    <property type="entry name" value="Putative DNA-binding domain"/>
    <property type="match status" value="1"/>
</dbReference>
<evidence type="ECO:0000259" key="3">
    <source>
        <dbReference type="PROSITE" id="PS50937"/>
    </source>
</evidence>
<evidence type="ECO:0000256" key="2">
    <source>
        <dbReference type="SAM" id="MobiDB-lite"/>
    </source>
</evidence>
<proteinExistence type="predicted"/>
<dbReference type="InterPro" id="IPR000551">
    <property type="entry name" value="MerR-type_HTH_dom"/>
</dbReference>
<dbReference type="PROSITE" id="PS00552">
    <property type="entry name" value="HTH_MERR_1"/>
    <property type="match status" value="1"/>
</dbReference>
<dbReference type="EMBL" id="JBGFTU010000012">
    <property type="protein sequence ID" value="MEZ0165425.1"/>
    <property type="molecule type" value="Genomic_DNA"/>
</dbReference>
<comment type="caution">
    <text evidence="4">The sequence shown here is derived from an EMBL/GenBank/DDBJ whole genome shotgun (WGS) entry which is preliminary data.</text>
</comment>
<dbReference type="PANTHER" id="PTHR30204">
    <property type="entry name" value="REDOX-CYCLING DRUG-SENSING TRANSCRIPTIONAL ACTIVATOR SOXR"/>
    <property type="match status" value="1"/>
</dbReference>
<dbReference type="SMART" id="SM00422">
    <property type="entry name" value="HTH_MERR"/>
    <property type="match status" value="1"/>
</dbReference>
<dbReference type="CDD" id="cd00592">
    <property type="entry name" value="HTH_MerR-like"/>
    <property type="match status" value="1"/>
</dbReference>
<evidence type="ECO:0000313" key="5">
    <source>
        <dbReference type="Proteomes" id="UP001565927"/>
    </source>
</evidence>
<accession>A0ABV4H4N9</accession>
<dbReference type="Proteomes" id="UP001565927">
    <property type="component" value="Unassembled WGS sequence"/>
</dbReference>
<reference evidence="4 5" key="1">
    <citation type="submission" date="2024-07" db="EMBL/GenBank/DDBJ databases">
        <authorList>
            <person name="Thanompreechachai J."/>
            <person name="Duangmal K."/>
        </authorList>
    </citation>
    <scope>NUCLEOTIDE SEQUENCE [LARGE SCALE GENOMIC DNA]</scope>
    <source>
        <strain evidence="4 5">LSe6-4</strain>
    </source>
</reference>
<gene>
    <name evidence="4" type="ORF">AB2L27_11705</name>
</gene>
<dbReference type="InterPro" id="IPR047057">
    <property type="entry name" value="MerR_fam"/>
</dbReference>
<dbReference type="Pfam" id="PF13411">
    <property type="entry name" value="MerR_1"/>
    <property type="match status" value="1"/>
</dbReference>
<keyword evidence="5" id="KW-1185">Reference proteome</keyword>
<feature type="region of interest" description="Disordered" evidence="2">
    <location>
        <begin position="1"/>
        <end position="23"/>
    </location>
</feature>
<dbReference type="Gene3D" id="1.10.1660.10">
    <property type="match status" value="1"/>
</dbReference>
<dbReference type="RefSeq" id="WP_370441653.1">
    <property type="nucleotide sequence ID" value="NZ_JBGFTU010000012.1"/>
</dbReference>
<dbReference type="PROSITE" id="PS50937">
    <property type="entry name" value="HTH_MERR_2"/>
    <property type="match status" value="1"/>
</dbReference>
<feature type="compositionally biased region" description="Low complexity" evidence="2">
    <location>
        <begin position="10"/>
        <end position="23"/>
    </location>
</feature>
<sequence length="145" mass="16339">MSTGQHEIGADTADPAPTADPADGAVYQVGEVAERVRLSHRTVRYYDDQGLLSAARSAGNYRLYSRSDIERMLMIRRMKPLGFSLEEMRHVLGVLDRVDRESAQAPELELELRRAIDDVRERRDKLAEQMAGADEFLAALRARLP</sequence>
<dbReference type="PRINTS" id="PR00040">
    <property type="entry name" value="HTHMERR"/>
</dbReference>
<name>A0ABV4H4N9_9ACTN</name>
<evidence type="ECO:0000313" key="4">
    <source>
        <dbReference type="EMBL" id="MEZ0165425.1"/>
    </source>
</evidence>